<evidence type="ECO:0000256" key="5">
    <source>
        <dbReference type="SAM" id="MobiDB-lite"/>
    </source>
</evidence>
<dbReference type="PANTHER" id="PTHR36985">
    <property type="entry name" value="TRANSLOCATION AND ASSEMBLY MODULE SUBUNIT TAMB"/>
    <property type="match status" value="1"/>
</dbReference>
<dbReference type="STRING" id="96773.Tchl_0659"/>
<dbReference type="PANTHER" id="PTHR36985:SF1">
    <property type="entry name" value="TRANSLOCATION AND ASSEMBLY MODULE SUBUNIT TAMB"/>
    <property type="match status" value="1"/>
</dbReference>
<evidence type="ECO:0000256" key="1">
    <source>
        <dbReference type="ARBA" id="ARBA00004167"/>
    </source>
</evidence>
<feature type="domain" description="Translocation and assembly module TamB C-terminal" evidence="7">
    <location>
        <begin position="983"/>
        <end position="1333"/>
    </location>
</feature>
<organism evidence="8 9">
    <name type="scientific">Thauera chlorobenzoica</name>
    <dbReference type="NCBI Taxonomy" id="96773"/>
    <lineage>
        <taxon>Bacteria</taxon>
        <taxon>Pseudomonadati</taxon>
        <taxon>Pseudomonadota</taxon>
        <taxon>Betaproteobacteria</taxon>
        <taxon>Rhodocyclales</taxon>
        <taxon>Zoogloeaceae</taxon>
        <taxon>Thauera</taxon>
    </lineage>
</organism>
<feature type="region of interest" description="Disordered" evidence="5">
    <location>
        <begin position="425"/>
        <end position="451"/>
    </location>
</feature>
<gene>
    <name evidence="8" type="ORF">Tchl_0659</name>
</gene>
<dbReference type="OrthoDB" id="5288149at2"/>
<dbReference type="RefSeq" id="WP_075147132.1">
    <property type="nucleotide sequence ID" value="NZ_CP018839.1"/>
</dbReference>
<evidence type="ECO:0000259" key="7">
    <source>
        <dbReference type="Pfam" id="PF04357"/>
    </source>
</evidence>
<evidence type="ECO:0000256" key="3">
    <source>
        <dbReference type="ARBA" id="ARBA00022989"/>
    </source>
</evidence>
<keyword evidence="3 6" id="KW-1133">Transmembrane helix</keyword>
<feature type="transmembrane region" description="Helical" evidence="6">
    <location>
        <begin position="21"/>
        <end position="44"/>
    </location>
</feature>
<evidence type="ECO:0000313" key="9">
    <source>
        <dbReference type="Proteomes" id="UP000185739"/>
    </source>
</evidence>
<dbReference type="Pfam" id="PF04357">
    <property type="entry name" value="TamB"/>
    <property type="match status" value="1"/>
</dbReference>
<protein>
    <recommendedName>
        <fullName evidence="7">Translocation and assembly module TamB C-terminal domain-containing protein</fullName>
    </recommendedName>
</protein>
<proteinExistence type="predicted"/>
<evidence type="ECO:0000313" key="8">
    <source>
        <dbReference type="EMBL" id="APR03523.1"/>
    </source>
</evidence>
<accession>A0A1H5UNN0</accession>
<dbReference type="InterPro" id="IPR007452">
    <property type="entry name" value="TamB_C"/>
</dbReference>
<feature type="compositionally biased region" description="Low complexity" evidence="5">
    <location>
        <begin position="182"/>
        <end position="202"/>
    </location>
</feature>
<dbReference type="EMBL" id="CP018839">
    <property type="protein sequence ID" value="APR03523.1"/>
    <property type="molecule type" value="Genomic_DNA"/>
</dbReference>
<comment type="subcellular location">
    <subcellularLocation>
        <location evidence="1">Membrane</location>
        <topology evidence="1">Single-pass membrane protein</topology>
    </subcellularLocation>
</comment>
<evidence type="ECO:0000256" key="4">
    <source>
        <dbReference type="ARBA" id="ARBA00023136"/>
    </source>
</evidence>
<dbReference type="KEGG" id="tcl:Tchl_0659"/>
<evidence type="ECO:0000256" key="2">
    <source>
        <dbReference type="ARBA" id="ARBA00022692"/>
    </source>
</evidence>
<dbReference type="GO" id="GO:0097347">
    <property type="term" value="C:TAM protein secretion complex"/>
    <property type="evidence" value="ECO:0007669"/>
    <property type="project" value="TreeGrafter"/>
</dbReference>
<dbReference type="GO" id="GO:0009306">
    <property type="term" value="P:protein secretion"/>
    <property type="evidence" value="ECO:0007669"/>
    <property type="project" value="InterPro"/>
</dbReference>
<sequence length="1334" mass="137318">MDARTPAAARASPPPSRWRRGLKWLGGGVALALAAALGAGAWLLGTPSGLEAGLALARHASGGALQVEGVRGRVLGRLDLDALAYRSPALELELKDVSLAWSPAALLDRRLEIAHLTVGRMDLARAAAADEAAAGPLPAPASLALPFAIELRRLAVGAFALRALRALEPAAGAREEAPRPPAGAVAGDPAPAAEAGAEAPATEDAAPGLHFTALEAALDSDGRHHRLRELSLVLPQGAVRLALAVDGEAPFALEGAGQFDGVIEGRALAVQLGLADTLLEPRIEVEARGEGLHARIELEAASFEPVPLRRLSLRVDGLDPAAFVDGAPRAALDLEAELAPSAAGDGTISGPVAEGIAGLPVGRLTGPLRVHNRRPAAADAGGIPLESLSAVLDWRREEIALDALDLRLAGAGRITGRVAWQPPAAAGAVEGAGEGEGEGEGAASPAASGTRSGSGRIVAALALAAIDPRALSSAAPSARLNLDLEAAADLPAAGLPQAAELQFRIHDSTLDGRPLSGDGRLRLAGGRLPEVRLAARLAGNTVEADGALGAADDRLALRLDAPALGALGFGLAGRAGAEGRVGGTLDAPSGELQFFGEALVLPGVLRLAGINGSVRLDAGVDGPFALALGLSALGPAGAGEGGQPRPDWVEHARLAVEGTRARHRLELDAAGPVMPSAGGAGDTADTVRLVLEGGSGDGERLRWAGELAALELAGRFAARLAAPAALELAADRVALGAARIDAGGRGRIHLLETAWSPAASVLRGELSGLVLAPESKRADGRPRRNAEPLTLGARWDLKMGRTLEGEARLFRESGDLSVEGEIRTRLGLERLDAVLAARGERLELALDVRGSELGRIHGEAGLNARRSADGVWSVPPETPVRAAVRLDMPSIAWLGRLARENVDTAGRIDGRFDVAGTLAAPRASGTLQGRELGFTLIDQGLILSGGELDLDFDDDRLRLTRLEFISPNRVRPRERRIPFERLTATPGRFTARGEIALDSGAGDFHFEAERLPLLQRDDRWMLLSGRGSARSSWSSLALEAGFEADAGYLEFAESPPPSLSDDVVVLGRERPAEGGAFAVTADVRVGLGDALYLSALGLETRLAGGLRIRLQPERPLSAVGTISTVGGSYRGYGQRLAIERGTVNFQGPLDAPGLDIVALRKGLAVEAGLAVTGSARRPQVRLVSEPNVPDPEKLSWIVLGRAPDAASGADLGLLLPAASALLGGPGGGMTEELSRSLGFDSFSIGQGELTSTARAASSRVVGSGSTIAAGPSVSGQVLSLGKRLGPDLFLSFEQSLGGAATLVKLSYQLSRRVSVIARGGTDTALDLSYGFSFR</sequence>
<dbReference type="Proteomes" id="UP000185739">
    <property type="component" value="Chromosome"/>
</dbReference>
<dbReference type="GO" id="GO:0005886">
    <property type="term" value="C:plasma membrane"/>
    <property type="evidence" value="ECO:0007669"/>
    <property type="project" value="InterPro"/>
</dbReference>
<evidence type="ECO:0000256" key="6">
    <source>
        <dbReference type="SAM" id="Phobius"/>
    </source>
</evidence>
<keyword evidence="4 6" id="KW-0472">Membrane</keyword>
<reference evidence="8 9" key="1">
    <citation type="submission" date="2016-12" db="EMBL/GenBank/DDBJ databases">
        <title>Complete genome sequence of Thauera chlorobenzoica, a Betaproteobacterium degrading haloaromatics anaerobically to CO2 and halides.</title>
        <authorList>
            <person name="Goris T."/>
            <person name="Mergelsberg M."/>
            <person name="Boll M."/>
        </authorList>
    </citation>
    <scope>NUCLEOTIDE SEQUENCE [LARGE SCALE GENOMIC DNA]</scope>
    <source>
        <strain evidence="8 9">3CB1</strain>
    </source>
</reference>
<keyword evidence="9" id="KW-1185">Reference proteome</keyword>
<feature type="region of interest" description="Disordered" evidence="5">
    <location>
        <begin position="171"/>
        <end position="202"/>
    </location>
</feature>
<name>A0A1H5UNN0_9RHOO</name>
<keyword evidence="2 6" id="KW-0812">Transmembrane</keyword>